<keyword evidence="1" id="KW-0067">ATP-binding</keyword>
<gene>
    <name evidence="1" type="ORF">A9K55_008352</name>
</gene>
<reference evidence="1 2" key="1">
    <citation type="journal article" date="2017" name="BMC Genomics">
        <title>Chromosome level assembly and secondary metabolite potential of the parasitic fungus Cordyceps militaris.</title>
        <authorList>
            <person name="Kramer G.J."/>
            <person name="Nodwell J.R."/>
        </authorList>
    </citation>
    <scope>NUCLEOTIDE SEQUENCE [LARGE SCALE GENOMIC DNA]</scope>
    <source>
        <strain evidence="1 2">ATCC 34164</strain>
    </source>
</reference>
<accession>A0A2H4SGS2</accession>
<name>A0A2H4SGS2_CORMI</name>
<dbReference type="GO" id="GO:0005524">
    <property type="term" value="F:ATP binding"/>
    <property type="evidence" value="ECO:0007669"/>
    <property type="project" value="UniProtKB-KW"/>
</dbReference>
<evidence type="ECO:0000313" key="2">
    <source>
        <dbReference type="Proteomes" id="UP000323067"/>
    </source>
</evidence>
<dbReference type="AlphaFoldDB" id="A0A2H4SGS2"/>
<keyword evidence="1" id="KW-0547">Nucleotide-binding</keyword>
<dbReference type="VEuPathDB" id="FungiDB:CCM_01127"/>
<dbReference type="VEuPathDB" id="FungiDB:A9K55_008352"/>
<dbReference type="EMBL" id="CP023324">
    <property type="protein sequence ID" value="ATY62300.1"/>
    <property type="molecule type" value="Genomic_DNA"/>
</dbReference>
<dbReference type="Proteomes" id="UP000323067">
    <property type="component" value="Chromosome vii"/>
</dbReference>
<protein>
    <submittedName>
        <fullName evidence="1">ATP-binding cassette</fullName>
    </submittedName>
</protein>
<proteinExistence type="predicted"/>
<organism evidence="1 2">
    <name type="scientific">Cordyceps militaris</name>
    <name type="common">Caterpillar fungus</name>
    <name type="synonym">Clavaria militaris</name>
    <dbReference type="NCBI Taxonomy" id="73501"/>
    <lineage>
        <taxon>Eukaryota</taxon>
        <taxon>Fungi</taxon>
        <taxon>Dikarya</taxon>
        <taxon>Ascomycota</taxon>
        <taxon>Pezizomycotina</taxon>
        <taxon>Sordariomycetes</taxon>
        <taxon>Hypocreomycetidae</taxon>
        <taxon>Hypocreales</taxon>
        <taxon>Cordycipitaceae</taxon>
        <taxon>Cordyceps</taxon>
    </lineage>
</organism>
<sequence>MTGMNRCEMWCLREKQKSGDAMGGGEGWVASGRRSSGLSSKMLAGLWLLLGLLGGRQAKNGRCFNCTSNRHSDCMKYWVQASTPATARCSPQPSLPLPSNNPQPSLNPPILQQHHVGPASNVTPSLAQSISAPRPHHNFVVPLGVRLF</sequence>
<evidence type="ECO:0000313" key="1">
    <source>
        <dbReference type="EMBL" id="ATY62300.1"/>
    </source>
</evidence>